<protein>
    <submittedName>
        <fullName evidence="1">Uncharacterized protein</fullName>
    </submittedName>
</protein>
<evidence type="ECO:0000313" key="2">
    <source>
        <dbReference type="Proteomes" id="UP001634393"/>
    </source>
</evidence>
<keyword evidence="2" id="KW-1185">Reference proteome</keyword>
<name>A0ABD3SI11_9LAMI</name>
<organism evidence="1 2">
    <name type="scientific">Penstemon smallii</name>
    <dbReference type="NCBI Taxonomy" id="265156"/>
    <lineage>
        <taxon>Eukaryota</taxon>
        <taxon>Viridiplantae</taxon>
        <taxon>Streptophyta</taxon>
        <taxon>Embryophyta</taxon>
        <taxon>Tracheophyta</taxon>
        <taxon>Spermatophyta</taxon>
        <taxon>Magnoliopsida</taxon>
        <taxon>eudicotyledons</taxon>
        <taxon>Gunneridae</taxon>
        <taxon>Pentapetalae</taxon>
        <taxon>asterids</taxon>
        <taxon>lamiids</taxon>
        <taxon>Lamiales</taxon>
        <taxon>Plantaginaceae</taxon>
        <taxon>Cheloneae</taxon>
        <taxon>Penstemon</taxon>
    </lineage>
</organism>
<evidence type="ECO:0000313" key="1">
    <source>
        <dbReference type="EMBL" id="KAL3823990.1"/>
    </source>
</evidence>
<dbReference type="PANTHER" id="PTHR34544:SF3">
    <property type="entry name" value="OS07G0155200 PROTEIN"/>
    <property type="match status" value="1"/>
</dbReference>
<dbReference type="Proteomes" id="UP001634393">
    <property type="component" value="Unassembled WGS sequence"/>
</dbReference>
<gene>
    <name evidence="1" type="ORF">ACJIZ3_020019</name>
</gene>
<reference evidence="1 2" key="1">
    <citation type="submission" date="2024-12" db="EMBL/GenBank/DDBJ databases">
        <title>The unique morphological basis and parallel evolutionary history of personate flowers in Penstemon.</title>
        <authorList>
            <person name="Depatie T.H."/>
            <person name="Wessinger C.A."/>
        </authorList>
    </citation>
    <scope>NUCLEOTIDE SEQUENCE [LARGE SCALE GENOMIC DNA]</scope>
    <source>
        <strain evidence="1">WTNN_2</strain>
        <tissue evidence="1">Leaf</tissue>
    </source>
</reference>
<accession>A0ABD3SI11</accession>
<dbReference type="PANTHER" id="PTHR34544">
    <property type="entry name" value="OSJNBA0006B20.18 PROTEIN"/>
    <property type="match status" value="1"/>
</dbReference>
<proteinExistence type="predicted"/>
<dbReference type="EMBL" id="JBJXBP010000006">
    <property type="protein sequence ID" value="KAL3823990.1"/>
    <property type="molecule type" value="Genomic_DNA"/>
</dbReference>
<comment type="caution">
    <text evidence="1">The sequence shown here is derived from an EMBL/GenBank/DDBJ whole genome shotgun (WGS) entry which is preliminary data.</text>
</comment>
<sequence length="169" mass="19346">MRNRLIDRFYFCSTQYTSLRKFSSSSTLINYKRKFPTPTPRNPCLFDTFKTTRHSLKPTSSFSYFTVFRFLSSASSSITDETRQCPIADDSNEEVEPIDSWEEEDEVDPVIGDGGDGGGVVLQNCPWGERTLSIAHQVLQPFGNDLELFAFKTSHRGYIYVRLDKLSNE</sequence>
<dbReference type="AlphaFoldDB" id="A0ABD3SI11"/>